<dbReference type="Proteomes" id="UP000623509">
    <property type="component" value="Unassembled WGS sequence"/>
</dbReference>
<dbReference type="GO" id="GO:0005198">
    <property type="term" value="F:structural molecule activity"/>
    <property type="evidence" value="ECO:0007669"/>
    <property type="project" value="InterPro"/>
</dbReference>
<evidence type="ECO:0000256" key="2">
    <source>
        <dbReference type="ARBA" id="ARBA00004613"/>
    </source>
</evidence>
<evidence type="ECO:0000256" key="4">
    <source>
        <dbReference type="ARBA" id="ARBA00016244"/>
    </source>
</evidence>
<dbReference type="InterPro" id="IPR002371">
    <property type="entry name" value="FlgK"/>
</dbReference>
<dbReference type="RefSeq" id="WP_095523975.1">
    <property type="nucleotide sequence ID" value="NZ_MDUX01000013.1"/>
</dbReference>
<dbReference type="InterPro" id="IPR010930">
    <property type="entry name" value="Flg_bb/hook_C_dom"/>
</dbReference>
<dbReference type="NCBIfam" id="TIGR02492">
    <property type="entry name" value="flgK_ends"/>
    <property type="match status" value="1"/>
</dbReference>
<comment type="similarity">
    <text evidence="3">Belongs to the flagella basal body rod proteins family.</text>
</comment>
<dbReference type="EMBL" id="NMRN01000011">
    <property type="protein sequence ID" value="PAS93958.1"/>
    <property type="molecule type" value="Genomic_DNA"/>
</dbReference>
<evidence type="ECO:0000256" key="5">
    <source>
        <dbReference type="ARBA" id="ARBA00022525"/>
    </source>
</evidence>
<keyword evidence="11" id="KW-0282">Flagellum</keyword>
<evidence type="ECO:0000256" key="7">
    <source>
        <dbReference type="SAM" id="Coils"/>
    </source>
</evidence>
<keyword evidence="5" id="KW-0964">Secreted</keyword>
<dbReference type="Pfam" id="PF06429">
    <property type="entry name" value="Flg_bbr_C"/>
    <property type="match status" value="1"/>
</dbReference>
<feature type="coiled-coil region" evidence="7">
    <location>
        <begin position="162"/>
        <end position="189"/>
    </location>
</feature>
<feature type="domain" description="Flagellar hook-associated protein FlgK helical" evidence="9">
    <location>
        <begin position="93"/>
        <end position="329"/>
    </location>
</feature>
<comment type="subcellular location">
    <subcellularLocation>
        <location evidence="1">Bacterial flagellum</location>
    </subcellularLocation>
    <subcellularLocation>
        <location evidence="2">Secreted</location>
    </subcellularLocation>
</comment>
<keyword evidence="6" id="KW-0975">Bacterial flagellum</keyword>
<dbReference type="GO" id="GO:0044780">
    <property type="term" value="P:bacterial-type flagellum assembly"/>
    <property type="evidence" value="ECO:0007669"/>
    <property type="project" value="InterPro"/>
</dbReference>
<proteinExistence type="inferred from homology"/>
<name>A0A272EV15_9RHOO</name>
<dbReference type="InterPro" id="IPR053927">
    <property type="entry name" value="FlgK_helical"/>
</dbReference>
<dbReference type="Proteomes" id="UP000216107">
    <property type="component" value="Unassembled WGS sequence"/>
</dbReference>
<reference evidence="10 13" key="1">
    <citation type="submission" date="2016-08" db="EMBL/GenBank/DDBJ databases">
        <title>Candidatus Dactylopiibacterium carminicum genome sequence.</title>
        <authorList>
            <person name="Ramirez-Puebla S.T."/>
            <person name="Ormeno-Orrillo E."/>
            <person name="Vera-Ponce De Leon A."/>
            <person name="Luis L."/>
            <person name="Sanchez-Flores A."/>
            <person name="Monica R."/>
            <person name="Martinez-Romero E."/>
        </authorList>
    </citation>
    <scope>NUCLEOTIDE SEQUENCE [LARGE SCALE GENOMIC DNA]</scope>
    <source>
        <strain evidence="10">END1</strain>
    </source>
</reference>
<dbReference type="PANTHER" id="PTHR30033">
    <property type="entry name" value="FLAGELLAR HOOK-ASSOCIATED PROTEIN 1"/>
    <property type="match status" value="1"/>
</dbReference>
<dbReference type="AlphaFoldDB" id="A0A272EV15"/>
<comment type="caution">
    <text evidence="11">The sequence shown here is derived from an EMBL/GenBank/DDBJ whole genome shotgun (WGS) entry which is preliminary data.</text>
</comment>
<feature type="domain" description="Flagellar basal-body/hook protein C-terminal" evidence="8">
    <location>
        <begin position="686"/>
        <end position="723"/>
    </location>
</feature>
<evidence type="ECO:0000256" key="3">
    <source>
        <dbReference type="ARBA" id="ARBA00009677"/>
    </source>
</evidence>
<keyword evidence="7" id="KW-0175">Coiled coil</keyword>
<sequence>MAGLLSISLTGINAAQAGLSTTAHNIANAKVDGYNRQQVVQGTADPMFSGVGFFGQGTRVDTVQRVYSQFLASQVLSADTARAQYETYYNQIKQVDNLLSDTTAGLNPALDSFFEGVQQVAAAPSSVPSRQSMLSSSESLVSRFQAMSARLQEVRDGVEVQITQVVDEINVLAQKIADLNQKIVMAQAAGTGVPANDLLDARDRAVADLNAKIKVTTTTNNADGTVNIFIGSGQPLVMNTDVFKLSTAPSSVDQNRVQVGVQLASGGVVTIPEDLLTGGELGGLISYRAEALDAAENSLGRIALSLVTLFNAQHKLGQDLNGDMGGNYFVALQAAMQNLPNLTTGNTSTANLSVSVTSVAGLTNSDYVLSYDGSTYTLAEAYTGKVVYSGSQMPGQASTQTAGTSGAVFSMTPTSNATGGAQNYNISYDGTNYTISKANGGGVVYSGALPATVEGIVINLASGTPVAGDSFSLQPAVDGLSISGTMSAGDRVLIQPTRYAARDISLAIKDTSLIAAGSPVRATAANTNSGTGSLTQPVATSLNGILPDAAAHIATPITLTFDAANKQFVVTGATPATIPYDPVSNAVGTEFTLDDPALKFTIAGTPSNGDSFTIDTNVGGVTDSRNASALYGLQSTKNMLGGTATIGYAYSQMVSKVGTQTNQAKINAEVQQGLLDQAVAEQQSLSGVSLDEEAANLLRYQQAYQASAKALSIAQTLFDDILSIMR</sequence>
<dbReference type="SUPFAM" id="SSF64518">
    <property type="entry name" value="Phase 1 flagellin"/>
    <property type="match status" value="2"/>
</dbReference>
<dbReference type="PRINTS" id="PR01005">
    <property type="entry name" value="FLGHOOKAP1"/>
</dbReference>
<dbReference type="GO" id="GO:0009424">
    <property type="term" value="C:bacterial-type flagellum hook"/>
    <property type="evidence" value="ECO:0007669"/>
    <property type="project" value="InterPro"/>
</dbReference>
<dbReference type="EMBL" id="MDUX01000013">
    <property type="protein sequence ID" value="KAF7599847.1"/>
    <property type="molecule type" value="Genomic_DNA"/>
</dbReference>
<evidence type="ECO:0000259" key="9">
    <source>
        <dbReference type="Pfam" id="PF22638"/>
    </source>
</evidence>
<evidence type="ECO:0000313" key="11">
    <source>
        <dbReference type="EMBL" id="PAS93958.1"/>
    </source>
</evidence>
<keyword evidence="11" id="KW-0966">Cell projection</keyword>
<dbReference type="PANTHER" id="PTHR30033:SF1">
    <property type="entry name" value="FLAGELLAR HOOK-ASSOCIATED PROTEIN 1"/>
    <property type="match status" value="1"/>
</dbReference>
<accession>A0A272EV15</accession>
<organism evidence="11 12">
    <name type="scientific">Candidatus Dactylopiibacterium carminicum</name>
    <dbReference type="NCBI Taxonomy" id="857335"/>
    <lineage>
        <taxon>Bacteria</taxon>
        <taxon>Pseudomonadati</taxon>
        <taxon>Pseudomonadota</taxon>
        <taxon>Betaproteobacteria</taxon>
        <taxon>Rhodocyclales</taxon>
        <taxon>Rhodocyclaceae</taxon>
        <taxon>Candidatus Dactylopiibacterium</taxon>
    </lineage>
</organism>
<evidence type="ECO:0000256" key="1">
    <source>
        <dbReference type="ARBA" id="ARBA00004365"/>
    </source>
</evidence>
<keyword evidence="13" id="KW-1185">Reference proteome</keyword>
<evidence type="ECO:0000313" key="12">
    <source>
        <dbReference type="Proteomes" id="UP000216107"/>
    </source>
</evidence>
<evidence type="ECO:0000313" key="10">
    <source>
        <dbReference type="EMBL" id="KAF7599847.1"/>
    </source>
</evidence>
<evidence type="ECO:0000259" key="8">
    <source>
        <dbReference type="Pfam" id="PF06429"/>
    </source>
</evidence>
<evidence type="ECO:0000313" key="13">
    <source>
        <dbReference type="Proteomes" id="UP000623509"/>
    </source>
</evidence>
<gene>
    <name evidence="10" type="ORF">BGI27_05855</name>
    <name evidence="11" type="ORF">CGU29_05860</name>
</gene>
<evidence type="ECO:0000256" key="6">
    <source>
        <dbReference type="ARBA" id="ARBA00023143"/>
    </source>
</evidence>
<dbReference type="OrthoDB" id="9802553at2"/>
<dbReference type="GO" id="GO:0005576">
    <property type="term" value="C:extracellular region"/>
    <property type="evidence" value="ECO:0007669"/>
    <property type="project" value="UniProtKB-SubCell"/>
</dbReference>
<keyword evidence="11" id="KW-0969">Cilium</keyword>
<dbReference type="Pfam" id="PF22638">
    <property type="entry name" value="FlgK_D1"/>
    <property type="match status" value="1"/>
</dbReference>
<protein>
    <recommendedName>
        <fullName evidence="4">Flagellar hook-associated protein 1</fullName>
    </recommendedName>
</protein>
<reference evidence="11 12" key="2">
    <citation type="submission" date="2017-07" db="EMBL/GenBank/DDBJ databases">
        <title>Candidatus Dactylopiibacterium carminicum, a nitrogen-fixing symbiont of the cochineal insect Dactylopius coccus and Dactylopius opuntiae (Hemiptera: Coccoidea: Dactylopiidae).</title>
        <authorList>
            <person name="Vera A."/>
        </authorList>
    </citation>
    <scope>NUCLEOTIDE SEQUENCE [LARGE SCALE GENOMIC DNA]</scope>
    <source>
        <strain evidence="11 12">NFDCM</strain>
    </source>
</reference>